<proteinExistence type="predicted"/>
<organism evidence="1 2">
    <name type="scientific">Spiromyces aspiralis</name>
    <dbReference type="NCBI Taxonomy" id="68401"/>
    <lineage>
        <taxon>Eukaryota</taxon>
        <taxon>Fungi</taxon>
        <taxon>Fungi incertae sedis</taxon>
        <taxon>Zoopagomycota</taxon>
        <taxon>Kickxellomycotina</taxon>
        <taxon>Kickxellomycetes</taxon>
        <taxon>Kickxellales</taxon>
        <taxon>Kickxellaceae</taxon>
        <taxon>Spiromyces</taxon>
    </lineage>
</organism>
<evidence type="ECO:0000313" key="1">
    <source>
        <dbReference type="EMBL" id="KAJ1679585.1"/>
    </source>
</evidence>
<accession>A0ACC1HW89</accession>
<gene>
    <name evidence="1" type="ORF">EV182_001745</name>
</gene>
<reference evidence="1" key="1">
    <citation type="submission" date="2022-06" db="EMBL/GenBank/DDBJ databases">
        <title>Phylogenomic reconstructions and comparative analyses of Kickxellomycotina fungi.</title>
        <authorList>
            <person name="Reynolds N.K."/>
            <person name="Stajich J.E."/>
            <person name="Barry K."/>
            <person name="Grigoriev I.V."/>
            <person name="Crous P."/>
            <person name="Smith M.E."/>
        </authorList>
    </citation>
    <scope>NUCLEOTIDE SEQUENCE</scope>
    <source>
        <strain evidence="1">RSA 2271</strain>
    </source>
</reference>
<name>A0ACC1HW89_9FUNG</name>
<protein>
    <submittedName>
        <fullName evidence="1">Uncharacterized protein</fullName>
    </submittedName>
</protein>
<evidence type="ECO:0000313" key="2">
    <source>
        <dbReference type="Proteomes" id="UP001145114"/>
    </source>
</evidence>
<sequence length="242" mass="26580">MADAVAAQPVRFRTFADARPMGWGAFAIALFILGLHSGAIALPFNSSITSIDIAAFFFIGGVVLLLAGLWSFPNNDTFGATLFTVYGALFLALGYIGSNGSIGPNDTVGLDRPNRRSYGSFFLAYVLFNFFIWLSSIRTHIGHNVFLILLEVTWILLSAGSWNGKRTVVKTGGWFAFFASLVAFYHLASTFLNRDNFLIDLPSGRFGHRRRDIVEQDIEAGETGNVEGHGRHRAKPEVVSEH</sequence>
<dbReference type="Proteomes" id="UP001145114">
    <property type="component" value="Unassembled WGS sequence"/>
</dbReference>
<comment type="caution">
    <text evidence="1">The sequence shown here is derived from an EMBL/GenBank/DDBJ whole genome shotgun (WGS) entry which is preliminary data.</text>
</comment>
<dbReference type="EMBL" id="JAMZIH010000289">
    <property type="protein sequence ID" value="KAJ1679585.1"/>
    <property type="molecule type" value="Genomic_DNA"/>
</dbReference>
<keyword evidence="2" id="KW-1185">Reference proteome</keyword>